<keyword evidence="1" id="KW-0175">Coiled coil</keyword>
<dbReference type="InParanoid" id="D8RP66"/>
<dbReference type="EMBL" id="GL377585">
    <property type="protein sequence ID" value="EFJ26206.1"/>
    <property type="molecule type" value="Genomic_DNA"/>
</dbReference>
<name>D8RP66_SELML</name>
<reference evidence="4 5" key="1">
    <citation type="journal article" date="2011" name="Science">
        <title>The Selaginella genome identifies genetic changes associated with the evolution of vascular plants.</title>
        <authorList>
            <person name="Banks J.A."/>
            <person name="Nishiyama T."/>
            <person name="Hasebe M."/>
            <person name="Bowman J.L."/>
            <person name="Gribskov M."/>
            <person name="dePamphilis C."/>
            <person name="Albert V.A."/>
            <person name="Aono N."/>
            <person name="Aoyama T."/>
            <person name="Ambrose B.A."/>
            <person name="Ashton N.W."/>
            <person name="Axtell M.J."/>
            <person name="Barker E."/>
            <person name="Barker M.S."/>
            <person name="Bennetzen J.L."/>
            <person name="Bonawitz N.D."/>
            <person name="Chapple C."/>
            <person name="Cheng C."/>
            <person name="Correa L.G."/>
            <person name="Dacre M."/>
            <person name="DeBarry J."/>
            <person name="Dreyer I."/>
            <person name="Elias M."/>
            <person name="Engstrom E.M."/>
            <person name="Estelle M."/>
            <person name="Feng L."/>
            <person name="Finet C."/>
            <person name="Floyd S.K."/>
            <person name="Frommer W.B."/>
            <person name="Fujita T."/>
            <person name="Gramzow L."/>
            <person name="Gutensohn M."/>
            <person name="Harholt J."/>
            <person name="Hattori M."/>
            <person name="Heyl A."/>
            <person name="Hirai T."/>
            <person name="Hiwatashi Y."/>
            <person name="Ishikawa M."/>
            <person name="Iwata M."/>
            <person name="Karol K.G."/>
            <person name="Koehler B."/>
            <person name="Kolukisaoglu U."/>
            <person name="Kubo M."/>
            <person name="Kurata T."/>
            <person name="Lalonde S."/>
            <person name="Li K."/>
            <person name="Li Y."/>
            <person name="Litt A."/>
            <person name="Lyons E."/>
            <person name="Manning G."/>
            <person name="Maruyama T."/>
            <person name="Michael T.P."/>
            <person name="Mikami K."/>
            <person name="Miyazaki S."/>
            <person name="Morinaga S."/>
            <person name="Murata T."/>
            <person name="Mueller-Roeber B."/>
            <person name="Nelson D.R."/>
            <person name="Obara M."/>
            <person name="Oguri Y."/>
            <person name="Olmstead R.G."/>
            <person name="Onodera N."/>
            <person name="Petersen B.L."/>
            <person name="Pils B."/>
            <person name="Prigge M."/>
            <person name="Rensing S.A."/>
            <person name="Riano-Pachon D.M."/>
            <person name="Roberts A.W."/>
            <person name="Sato Y."/>
            <person name="Scheller H.V."/>
            <person name="Schulz B."/>
            <person name="Schulz C."/>
            <person name="Shakirov E.V."/>
            <person name="Shibagaki N."/>
            <person name="Shinohara N."/>
            <person name="Shippen D.E."/>
            <person name="Soerensen I."/>
            <person name="Sotooka R."/>
            <person name="Sugimoto N."/>
            <person name="Sugita M."/>
            <person name="Sumikawa N."/>
            <person name="Tanurdzic M."/>
            <person name="Theissen G."/>
            <person name="Ulvskov P."/>
            <person name="Wakazuki S."/>
            <person name="Weng J.K."/>
            <person name="Willats W.W."/>
            <person name="Wipf D."/>
            <person name="Wolf P.G."/>
            <person name="Yang L."/>
            <person name="Zimmer A.D."/>
            <person name="Zhu Q."/>
            <person name="Mitros T."/>
            <person name="Hellsten U."/>
            <person name="Loque D."/>
            <person name="Otillar R."/>
            <person name="Salamov A."/>
            <person name="Schmutz J."/>
            <person name="Shapiro H."/>
            <person name="Lindquist E."/>
            <person name="Lucas S."/>
            <person name="Rokhsar D."/>
            <person name="Grigoriev I.V."/>
        </authorList>
    </citation>
    <scope>NUCLEOTIDE SEQUENCE [LARGE SCALE GENOMIC DNA]</scope>
</reference>
<keyword evidence="3" id="KW-1133">Transmembrane helix</keyword>
<organism evidence="5">
    <name type="scientific">Selaginella moellendorffii</name>
    <name type="common">Spikemoss</name>
    <dbReference type="NCBI Taxonomy" id="88036"/>
    <lineage>
        <taxon>Eukaryota</taxon>
        <taxon>Viridiplantae</taxon>
        <taxon>Streptophyta</taxon>
        <taxon>Embryophyta</taxon>
        <taxon>Tracheophyta</taxon>
        <taxon>Lycopodiopsida</taxon>
        <taxon>Selaginellales</taxon>
        <taxon>Selaginellaceae</taxon>
        <taxon>Selaginella</taxon>
    </lineage>
</organism>
<dbReference type="Gramene" id="EFJ26206">
    <property type="protein sequence ID" value="EFJ26206"/>
    <property type="gene ID" value="SELMODRAFT_413349"/>
</dbReference>
<sequence length="440" mass="49376">MVRQQGSFYVDEGYISSDMSSSPRSPALDSKKNHQSPPRKSVQKNTTKLTATHEASNLSQLNESLMQEMSMLHAERHYYVVKIDELEDELHTMDLKNEALEREIQQLGGRFQVVSIKASEVQDQLKQQLHVEKDRNNRDLSSVLQRAEDAENAMADVISKIDGLSRELEQLTSSEVHATGDEHFHPEFTKEIVEEELQRLTEAVAAAKQEIINATSMLDVLREEGDVVKEHNRKLETALASTQKQCQELETQELQLAEMLSKLNKDVRTMAADDAGDNSGDPEFAATALPLFVGQISQAQKSGTTLEKDYATLRNSVWRVVEALKQKQLQISKLETQLFAVGDNKKALEVQVRRLSTTSAEASKHAKEEVTRMRERIVELTDTLEQSEASTSQLRTELEAARRKLRKRELASADYGLPILAASASLTAVGVCLYLSSKKR</sequence>
<feature type="coiled-coil region" evidence="1">
    <location>
        <begin position="147"/>
        <end position="266"/>
    </location>
</feature>
<feature type="compositionally biased region" description="Polar residues" evidence="2">
    <location>
        <begin position="35"/>
        <end position="47"/>
    </location>
</feature>
<dbReference type="HOGENOM" id="CLU_623182_0_0_1"/>
<proteinExistence type="predicted"/>
<feature type="coiled-coil region" evidence="1">
    <location>
        <begin position="363"/>
        <end position="404"/>
    </location>
</feature>
<accession>D8RP66</accession>
<protein>
    <submittedName>
        <fullName evidence="4">Uncharacterized protein</fullName>
    </submittedName>
</protein>
<dbReference type="AlphaFoldDB" id="D8RP66"/>
<dbReference type="KEGG" id="smo:SELMODRAFT_413349"/>
<evidence type="ECO:0000256" key="2">
    <source>
        <dbReference type="SAM" id="MobiDB-lite"/>
    </source>
</evidence>
<feature type="compositionally biased region" description="Low complexity" evidence="2">
    <location>
        <begin position="16"/>
        <end position="25"/>
    </location>
</feature>
<gene>
    <name evidence="4" type="ORF">SELMODRAFT_413349</name>
</gene>
<keyword evidence="3" id="KW-0472">Membrane</keyword>
<dbReference type="Gene3D" id="1.10.287.1490">
    <property type="match status" value="1"/>
</dbReference>
<evidence type="ECO:0000256" key="3">
    <source>
        <dbReference type="SAM" id="Phobius"/>
    </source>
</evidence>
<keyword evidence="5" id="KW-1185">Reference proteome</keyword>
<evidence type="ECO:0000256" key="1">
    <source>
        <dbReference type="SAM" id="Coils"/>
    </source>
</evidence>
<evidence type="ECO:0000313" key="5">
    <source>
        <dbReference type="Proteomes" id="UP000001514"/>
    </source>
</evidence>
<feature type="region of interest" description="Disordered" evidence="2">
    <location>
        <begin position="1"/>
        <end position="47"/>
    </location>
</feature>
<evidence type="ECO:0000313" key="4">
    <source>
        <dbReference type="EMBL" id="EFJ26206.1"/>
    </source>
</evidence>
<dbReference type="Proteomes" id="UP000001514">
    <property type="component" value="Unassembled WGS sequence"/>
</dbReference>
<keyword evidence="3" id="KW-0812">Transmembrane</keyword>
<feature type="coiled-coil region" evidence="1">
    <location>
        <begin position="83"/>
        <end position="110"/>
    </location>
</feature>
<feature type="transmembrane region" description="Helical" evidence="3">
    <location>
        <begin position="415"/>
        <end position="435"/>
    </location>
</feature>